<feature type="transmembrane region" description="Helical" evidence="1">
    <location>
        <begin position="232"/>
        <end position="252"/>
    </location>
</feature>
<feature type="transmembrane region" description="Helical" evidence="1">
    <location>
        <begin position="173"/>
        <end position="196"/>
    </location>
</feature>
<protein>
    <submittedName>
        <fullName evidence="2">Hydrogenase/urease accessory protein HupE</fullName>
    </submittedName>
</protein>
<keyword evidence="3" id="KW-1185">Reference proteome</keyword>
<dbReference type="Proteomes" id="UP000557717">
    <property type="component" value="Unassembled WGS sequence"/>
</dbReference>
<keyword evidence="1" id="KW-0812">Transmembrane</keyword>
<dbReference type="EMBL" id="JACHFD010000004">
    <property type="protein sequence ID" value="MBB5350984.1"/>
    <property type="molecule type" value="Genomic_DNA"/>
</dbReference>
<feature type="transmembrane region" description="Helical" evidence="1">
    <location>
        <begin position="264"/>
        <end position="289"/>
    </location>
</feature>
<dbReference type="InterPro" id="IPR032809">
    <property type="entry name" value="Put_HupE_UreJ"/>
</dbReference>
<proteinExistence type="predicted"/>
<keyword evidence="1" id="KW-1133">Transmembrane helix</keyword>
<feature type="transmembrane region" description="Helical" evidence="1">
    <location>
        <begin position="140"/>
        <end position="166"/>
    </location>
</feature>
<dbReference type="RefSeq" id="WP_184016736.1">
    <property type="nucleotide sequence ID" value="NZ_JACHFD010000004.1"/>
</dbReference>
<evidence type="ECO:0000313" key="3">
    <source>
        <dbReference type="Proteomes" id="UP000557717"/>
    </source>
</evidence>
<evidence type="ECO:0000313" key="2">
    <source>
        <dbReference type="EMBL" id="MBB5350984.1"/>
    </source>
</evidence>
<gene>
    <name evidence="2" type="ORF">HNR46_001218</name>
</gene>
<organism evidence="2 3">
    <name type="scientific">Haloferula luteola</name>
    <dbReference type="NCBI Taxonomy" id="595692"/>
    <lineage>
        <taxon>Bacteria</taxon>
        <taxon>Pseudomonadati</taxon>
        <taxon>Verrucomicrobiota</taxon>
        <taxon>Verrucomicrobiia</taxon>
        <taxon>Verrucomicrobiales</taxon>
        <taxon>Verrucomicrobiaceae</taxon>
        <taxon>Haloferula</taxon>
    </lineage>
</organism>
<dbReference type="Pfam" id="PF13795">
    <property type="entry name" value="HupE_UreJ_2"/>
    <property type="match status" value="1"/>
</dbReference>
<feature type="transmembrane region" description="Helical" evidence="1">
    <location>
        <begin position="301"/>
        <end position="319"/>
    </location>
</feature>
<name>A0A840V5T0_9BACT</name>
<evidence type="ECO:0000256" key="1">
    <source>
        <dbReference type="SAM" id="Phobius"/>
    </source>
</evidence>
<feature type="transmembrane region" description="Helical" evidence="1">
    <location>
        <begin position="202"/>
        <end position="220"/>
    </location>
</feature>
<accession>A0A840V5T0</accession>
<keyword evidence="1" id="KW-0472">Membrane</keyword>
<sequence length="327" mass="35493">MKKWVAIFLLGLGLRVVGHESRPGYLEMRETRPDTYEVVWKVPALGDRRLSIHLEFPEGTQVLAGPAASFSDNAYFERQRISRRGGLVGTSVTVNGLAATQTDALVRVIGLDGTTQTTRATPEHPRFAIEETPSSLRLAWTYTVIGGEHILLGMDHLLFVSALVLLVKSRRKLIGTITAFTGAHSLTLAAATLGWVHVPGPPVEACIALSIVFVAAEVLQRGTGRKGLTERWPWCVAFSFGLLHGLGFAGALSEVGLPPQAIPIALLFFNVGVELGQLAFIGAILLGIAFLRKIPLRWPSWGWRVAPYAIGCVAAFWVVERTVAFIP</sequence>
<dbReference type="AlphaFoldDB" id="A0A840V5T0"/>
<comment type="caution">
    <text evidence="2">The sequence shown here is derived from an EMBL/GenBank/DDBJ whole genome shotgun (WGS) entry which is preliminary data.</text>
</comment>
<reference evidence="2 3" key="1">
    <citation type="submission" date="2020-08" db="EMBL/GenBank/DDBJ databases">
        <title>Genomic Encyclopedia of Type Strains, Phase IV (KMG-IV): sequencing the most valuable type-strain genomes for metagenomic binning, comparative biology and taxonomic classification.</title>
        <authorList>
            <person name="Goeker M."/>
        </authorList>
    </citation>
    <scope>NUCLEOTIDE SEQUENCE [LARGE SCALE GENOMIC DNA]</scope>
    <source>
        <strain evidence="2 3">YC6886</strain>
    </source>
</reference>